<keyword evidence="1" id="KW-1133">Transmembrane helix</keyword>
<evidence type="ECO:0000313" key="2">
    <source>
        <dbReference type="EMBL" id="MBS4201814.1"/>
    </source>
</evidence>
<dbReference type="Proteomes" id="UP000682713">
    <property type="component" value="Unassembled WGS sequence"/>
</dbReference>
<dbReference type="EMBL" id="JAGYPJ010000001">
    <property type="protein sequence ID" value="MBS4201814.1"/>
    <property type="molecule type" value="Genomic_DNA"/>
</dbReference>
<gene>
    <name evidence="2" type="ORF">KHA93_19605</name>
</gene>
<accession>A0A942YMS7</accession>
<keyword evidence="1" id="KW-0472">Membrane</keyword>
<feature type="transmembrane region" description="Helical" evidence="1">
    <location>
        <begin position="63"/>
        <end position="87"/>
    </location>
</feature>
<evidence type="ECO:0000313" key="3">
    <source>
        <dbReference type="Proteomes" id="UP000682713"/>
    </source>
</evidence>
<dbReference type="RefSeq" id="WP_213112249.1">
    <property type="nucleotide sequence ID" value="NZ_JAGYPJ010000001.1"/>
</dbReference>
<reference evidence="2 3" key="1">
    <citation type="submission" date="2021-05" db="EMBL/GenBank/DDBJ databases">
        <title>Novel Bacillus species.</title>
        <authorList>
            <person name="Liu G."/>
        </authorList>
    </citation>
    <scope>NUCLEOTIDE SEQUENCE [LARGE SCALE GENOMIC DNA]</scope>
    <source>
        <strain evidence="2 3">FJAT-49732</strain>
    </source>
</reference>
<name>A0A942YMS7_9BACI</name>
<proteinExistence type="predicted"/>
<keyword evidence="3" id="KW-1185">Reference proteome</keyword>
<feature type="transmembrane region" description="Helical" evidence="1">
    <location>
        <begin position="155"/>
        <end position="175"/>
    </location>
</feature>
<organism evidence="2 3">
    <name type="scientific">Lederbergia citrisecunda</name>
    <dbReference type="NCBI Taxonomy" id="2833583"/>
    <lineage>
        <taxon>Bacteria</taxon>
        <taxon>Bacillati</taxon>
        <taxon>Bacillota</taxon>
        <taxon>Bacilli</taxon>
        <taxon>Bacillales</taxon>
        <taxon>Bacillaceae</taxon>
        <taxon>Lederbergia</taxon>
    </lineage>
</organism>
<evidence type="ECO:0000256" key="1">
    <source>
        <dbReference type="SAM" id="Phobius"/>
    </source>
</evidence>
<feature type="transmembrane region" description="Helical" evidence="1">
    <location>
        <begin position="93"/>
        <end position="110"/>
    </location>
</feature>
<keyword evidence="1" id="KW-0812">Transmembrane</keyword>
<dbReference type="AlphaFoldDB" id="A0A942YMS7"/>
<comment type="caution">
    <text evidence="2">The sequence shown here is derived from an EMBL/GenBank/DDBJ whole genome shotgun (WGS) entry which is preliminary data.</text>
</comment>
<sequence>MSNSLILLSFLLFVFSAGAGISAFIVRKKVSKMHGMLFTMSIAMGIGLFIGTLMGILFQSNMFLATVIGMGVGSIIGIVIGICFSFLAVFEGFLSGIMAGMMGAMLGVMLKPADWDRIIMIMFTIVVFISLMILFEVITYVKKQNLLISILQKPYLVGPIFFLLCYILFLQAPFFKG</sequence>
<feature type="transmembrane region" description="Helical" evidence="1">
    <location>
        <begin position="117"/>
        <end position="135"/>
    </location>
</feature>
<protein>
    <submittedName>
        <fullName evidence="2">Uncharacterized protein</fullName>
    </submittedName>
</protein>
<feature type="transmembrane region" description="Helical" evidence="1">
    <location>
        <begin position="33"/>
        <end position="56"/>
    </location>
</feature>